<sequence length="195" mass="20545">MPTIRPAMPEDAAAIAALHVDSWRETYAGLMPDDFLARMTDEAQRARRAAFWAQNIAAGTDVVLVAEEGGAVIAFASGGAARDHAGYDAELLTLYSRRAAQGRGTGRALLRAVAGQLQARGARNLALWVLDVNPTRAWYARQGAAEAGEKVEPIPGGQLREVRMVWPEIGTVGAGGPEPMPPSPSAAACAPPHRA</sequence>
<reference evidence="5 6" key="1">
    <citation type="submission" date="2018-03" db="EMBL/GenBank/DDBJ databases">
        <title>Draft genome of Deinococcus sp. OD32.</title>
        <authorList>
            <person name="Wang X.-P."/>
            <person name="Du Z.-J."/>
        </authorList>
    </citation>
    <scope>NUCLEOTIDE SEQUENCE [LARGE SCALE GENOMIC DNA]</scope>
    <source>
        <strain evidence="5 6">OD32</strain>
    </source>
</reference>
<dbReference type="GO" id="GO:0016747">
    <property type="term" value="F:acyltransferase activity, transferring groups other than amino-acyl groups"/>
    <property type="evidence" value="ECO:0007669"/>
    <property type="project" value="InterPro"/>
</dbReference>
<dbReference type="Pfam" id="PF00583">
    <property type="entry name" value="Acetyltransf_1"/>
    <property type="match status" value="1"/>
</dbReference>
<dbReference type="InterPro" id="IPR050832">
    <property type="entry name" value="Bact_Acetyltransf"/>
</dbReference>
<proteinExistence type="predicted"/>
<protein>
    <submittedName>
        <fullName evidence="5">GNAT family N-acetyltransferase</fullName>
    </submittedName>
</protein>
<evidence type="ECO:0000313" key="5">
    <source>
        <dbReference type="EMBL" id="PTA68823.1"/>
    </source>
</evidence>
<dbReference type="PROSITE" id="PS51186">
    <property type="entry name" value="GNAT"/>
    <property type="match status" value="1"/>
</dbReference>
<evidence type="ECO:0000256" key="3">
    <source>
        <dbReference type="SAM" id="MobiDB-lite"/>
    </source>
</evidence>
<dbReference type="OrthoDB" id="5292888at2"/>
<dbReference type="EMBL" id="PYSV01000004">
    <property type="protein sequence ID" value="PTA68823.1"/>
    <property type="molecule type" value="Genomic_DNA"/>
</dbReference>
<dbReference type="InterPro" id="IPR000182">
    <property type="entry name" value="GNAT_dom"/>
</dbReference>
<name>A0A2T3WAQ0_9DEIO</name>
<keyword evidence="6" id="KW-1185">Reference proteome</keyword>
<evidence type="ECO:0000256" key="1">
    <source>
        <dbReference type="ARBA" id="ARBA00022679"/>
    </source>
</evidence>
<accession>A0A2T3WAQ0</accession>
<organism evidence="5 6">
    <name type="scientific">Deinococcus arcticus</name>
    <dbReference type="NCBI Taxonomy" id="2136176"/>
    <lineage>
        <taxon>Bacteria</taxon>
        <taxon>Thermotogati</taxon>
        <taxon>Deinococcota</taxon>
        <taxon>Deinococci</taxon>
        <taxon>Deinococcales</taxon>
        <taxon>Deinococcaceae</taxon>
        <taxon>Deinococcus</taxon>
    </lineage>
</organism>
<keyword evidence="1 5" id="KW-0808">Transferase</keyword>
<dbReference type="AlphaFoldDB" id="A0A2T3WAQ0"/>
<dbReference type="InterPro" id="IPR016181">
    <property type="entry name" value="Acyl_CoA_acyltransferase"/>
</dbReference>
<keyword evidence="2" id="KW-0012">Acyltransferase</keyword>
<feature type="domain" description="N-acetyltransferase" evidence="4">
    <location>
        <begin position="2"/>
        <end position="169"/>
    </location>
</feature>
<feature type="region of interest" description="Disordered" evidence="3">
    <location>
        <begin position="173"/>
        <end position="195"/>
    </location>
</feature>
<dbReference type="SUPFAM" id="SSF55729">
    <property type="entry name" value="Acyl-CoA N-acyltransferases (Nat)"/>
    <property type="match status" value="1"/>
</dbReference>
<dbReference type="Proteomes" id="UP000240317">
    <property type="component" value="Unassembled WGS sequence"/>
</dbReference>
<dbReference type="PANTHER" id="PTHR43877">
    <property type="entry name" value="AMINOALKYLPHOSPHONATE N-ACETYLTRANSFERASE-RELATED-RELATED"/>
    <property type="match status" value="1"/>
</dbReference>
<dbReference type="RefSeq" id="WP_107137242.1">
    <property type="nucleotide sequence ID" value="NZ_PYSV01000004.1"/>
</dbReference>
<dbReference type="Gene3D" id="3.40.630.30">
    <property type="match status" value="1"/>
</dbReference>
<feature type="compositionally biased region" description="Low complexity" evidence="3">
    <location>
        <begin position="185"/>
        <end position="195"/>
    </location>
</feature>
<comment type="caution">
    <text evidence="5">The sequence shown here is derived from an EMBL/GenBank/DDBJ whole genome shotgun (WGS) entry which is preliminary data.</text>
</comment>
<evidence type="ECO:0000313" key="6">
    <source>
        <dbReference type="Proteomes" id="UP000240317"/>
    </source>
</evidence>
<gene>
    <name evidence="5" type="ORF">C8263_06200</name>
</gene>
<evidence type="ECO:0000259" key="4">
    <source>
        <dbReference type="PROSITE" id="PS51186"/>
    </source>
</evidence>
<dbReference type="CDD" id="cd04301">
    <property type="entry name" value="NAT_SF"/>
    <property type="match status" value="1"/>
</dbReference>
<evidence type="ECO:0000256" key="2">
    <source>
        <dbReference type="ARBA" id="ARBA00023315"/>
    </source>
</evidence>